<sequence>MKPIIGVLPLYDEVSESVWMLPGYLNLVEENGGIPLILPLTANKETWQPFLSLCDGFIFTGGQDIAPARYNEKTTDACGEVNQLRDEMEFQLMEEVIVRDKPFLAICRGAQLLNVFLGGTLYQDLMSDNPQTMNLDHHMEAPYNRTQHQVELIENSLLHKILERHYLGVNSYHHQAIKKLGKELKVTALSPDGLAEGVFIPKASFALGVQWHPEFFSATTSVNQAIIKAFFEACERKHS</sequence>
<dbReference type="InterPro" id="IPR029062">
    <property type="entry name" value="Class_I_gatase-like"/>
</dbReference>
<comment type="caution">
    <text evidence="1">The sequence shown here is derived from an EMBL/GenBank/DDBJ whole genome shotgun (WGS) entry which is preliminary data.</text>
</comment>
<dbReference type="HOGENOM" id="CLU_030756_2_0_9"/>
<dbReference type="PATRIC" id="fig|1158614.3.peg.2529"/>
<evidence type="ECO:0000313" key="1">
    <source>
        <dbReference type="EMBL" id="EOI55329.1"/>
    </source>
</evidence>
<dbReference type="GO" id="GO:0033969">
    <property type="term" value="F:gamma-glutamyl-gamma-aminobutyrate hydrolase activity"/>
    <property type="evidence" value="ECO:0007669"/>
    <property type="project" value="TreeGrafter"/>
</dbReference>
<dbReference type="InterPro" id="IPR011697">
    <property type="entry name" value="Peptidase_C26"/>
</dbReference>
<dbReference type="CDD" id="cd01745">
    <property type="entry name" value="GATase1_2"/>
    <property type="match status" value="1"/>
</dbReference>
<evidence type="ECO:0000313" key="4">
    <source>
        <dbReference type="Proteomes" id="UP000014160"/>
    </source>
</evidence>
<keyword evidence="4" id="KW-1185">Reference proteome</keyword>
<protein>
    <submittedName>
        <fullName evidence="1">Uncharacterized protein</fullName>
    </submittedName>
</protein>
<organism evidence="1 3">
    <name type="scientific">Enterococcus gilvus ATCC BAA-350</name>
    <dbReference type="NCBI Taxonomy" id="1158614"/>
    <lineage>
        <taxon>Bacteria</taxon>
        <taxon>Bacillati</taxon>
        <taxon>Bacillota</taxon>
        <taxon>Bacilli</taxon>
        <taxon>Lactobacillales</taxon>
        <taxon>Enterococcaceae</taxon>
        <taxon>Enterococcus</taxon>
    </lineage>
</organism>
<dbReference type="AlphaFoldDB" id="R2XK74"/>
<evidence type="ECO:0000313" key="3">
    <source>
        <dbReference type="Proteomes" id="UP000013750"/>
    </source>
</evidence>
<dbReference type="Proteomes" id="UP000014160">
    <property type="component" value="Unassembled WGS sequence"/>
</dbReference>
<dbReference type="Proteomes" id="UP000013750">
    <property type="component" value="Unassembled WGS sequence"/>
</dbReference>
<evidence type="ECO:0000313" key="2">
    <source>
        <dbReference type="EMBL" id="EOW82128.1"/>
    </source>
</evidence>
<dbReference type="EMBL" id="ASWH01000001">
    <property type="protein sequence ID" value="EOW82128.1"/>
    <property type="molecule type" value="Genomic_DNA"/>
</dbReference>
<dbReference type="GO" id="GO:0006598">
    <property type="term" value="P:polyamine catabolic process"/>
    <property type="evidence" value="ECO:0007669"/>
    <property type="project" value="TreeGrafter"/>
</dbReference>
<dbReference type="InterPro" id="IPR044668">
    <property type="entry name" value="PuuD-like"/>
</dbReference>
<dbReference type="RefSeq" id="WP_010780910.1">
    <property type="nucleotide sequence ID" value="NZ_ASWH01000001.1"/>
</dbReference>
<gene>
    <name evidence="2" type="ORF">I592_01430</name>
    <name evidence="1" type="ORF">UKC_02536</name>
</gene>
<dbReference type="Gene3D" id="3.40.50.880">
    <property type="match status" value="1"/>
</dbReference>
<dbReference type="SUPFAM" id="SSF52317">
    <property type="entry name" value="Class I glutamine amidotransferase-like"/>
    <property type="match status" value="1"/>
</dbReference>
<reference evidence="1 3" key="1">
    <citation type="submission" date="2013-02" db="EMBL/GenBank/DDBJ databases">
        <title>The Genome Sequence of Enterococcus gilvus ATCC BAA-350.</title>
        <authorList>
            <consortium name="The Broad Institute Genome Sequencing Platform"/>
            <consortium name="The Broad Institute Genome Sequencing Center for Infectious Disease"/>
            <person name="Earl A.M."/>
            <person name="Gilmore M.S."/>
            <person name="Lebreton F."/>
            <person name="Walker B."/>
            <person name="Young S.K."/>
            <person name="Zeng Q."/>
            <person name="Gargeya S."/>
            <person name="Fitzgerald M."/>
            <person name="Haas B."/>
            <person name="Abouelleil A."/>
            <person name="Alvarado L."/>
            <person name="Arachchi H.M."/>
            <person name="Berlin A.M."/>
            <person name="Chapman S.B."/>
            <person name="Dewar J."/>
            <person name="Goldberg J."/>
            <person name="Griggs A."/>
            <person name="Gujja S."/>
            <person name="Hansen M."/>
            <person name="Howarth C."/>
            <person name="Imamovic A."/>
            <person name="Larimer J."/>
            <person name="McCowan C."/>
            <person name="Murphy C."/>
            <person name="Neiman D."/>
            <person name="Pearson M."/>
            <person name="Priest M."/>
            <person name="Roberts A."/>
            <person name="Saif S."/>
            <person name="Shea T."/>
            <person name="Sisk P."/>
            <person name="Sykes S."/>
            <person name="Wortman J."/>
            <person name="Nusbaum C."/>
            <person name="Birren B."/>
        </authorList>
    </citation>
    <scope>NUCLEOTIDE SEQUENCE [LARGE SCALE GENOMIC DNA]</scope>
    <source>
        <strain evidence="1 3">ATCC BAA-350</strain>
    </source>
</reference>
<dbReference type="eggNOG" id="COG2071">
    <property type="taxonomic scope" value="Bacteria"/>
</dbReference>
<accession>R2XK74</accession>
<dbReference type="OrthoDB" id="9813383at2"/>
<dbReference type="EMBL" id="AJDQ01000008">
    <property type="protein sequence ID" value="EOI55329.1"/>
    <property type="molecule type" value="Genomic_DNA"/>
</dbReference>
<proteinExistence type="predicted"/>
<reference evidence="2 4" key="2">
    <citation type="submission" date="2013-03" db="EMBL/GenBank/DDBJ databases">
        <title>The Genome Sequence of Enterococcus gilvus ATCC BAA-350 (PacBio/Illumina hybrid assembly).</title>
        <authorList>
            <consortium name="The Broad Institute Genomics Platform"/>
            <consortium name="The Broad Institute Genome Sequencing Center for Infectious Disease"/>
            <person name="Earl A."/>
            <person name="Russ C."/>
            <person name="Gilmore M."/>
            <person name="Surin D."/>
            <person name="Walker B."/>
            <person name="Young S."/>
            <person name="Zeng Q."/>
            <person name="Gargeya S."/>
            <person name="Fitzgerald M."/>
            <person name="Haas B."/>
            <person name="Abouelleil A."/>
            <person name="Allen A.W."/>
            <person name="Alvarado L."/>
            <person name="Arachchi H.M."/>
            <person name="Berlin A.M."/>
            <person name="Chapman S.B."/>
            <person name="Gainer-Dewar J."/>
            <person name="Goldberg J."/>
            <person name="Griggs A."/>
            <person name="Gujja S."/>
            <person name="Hansen M."/>
            <person name="Howarth C."/>
            <person name="Imamovic A."/>
            <person name="Ireland A."/>
            <person name="Larimer J."/>
            <person name="McCowan C."/>
            <person name="Murphy C."/>
            <person name="Pearson M."/>
            <person name="Poon T.W."/>
            <person name="Priest M."/>
            <person name="Roberts A."/>
            <person name="Saif S."/>
            <person name="Shea T."/>
            <person name="Sisk P."/>
            <person name="Sykes S."/>
            <person name="Wortman J."/>
            <person name="Nusbaum C."/>
            <person name="Birren B."/>
        </authorList>
    </citation>
    <scope>NUCLEOTIDE SEQUENCE [LARGE SCALE GENOMIC DNA]</scope>
    <source>
        <strain evidence="2 4">ATCC BAA-350</strain>
    </source>
</reference>
<dbReference type="PANTHER" id="PTHR43235:SF1">
    <property type="entry name" value="GLUTAMINE AMIDOTRANSFERASE PB2B2.05-RELATED"/>
    <property type="match status" value="1"/>
</dbReference>
<name>R2XK74_9ENTE</name>
<dbReference type="PANTHER" id="PTHR43235">
    <property type="entry name" value="GLUTAMINE AMIDOTRANSFERASE PB2B2.05-RELATED"/>
    <property type="match status" value="1"/>
</dbReference>
<dbReference type="PROSITE" id="PS51273">
    <property type="entry name" value="GATASE_TYPE_1"/>
    <property type="match status" value="1"/>
</dbReference>
<dbReference type="GO" id="GO:0005829">
    <property type="term" value="C:cytosol"/>
    <property type="evidence" value="ECO:0007669"/>
    <property type="project" value="TreeGrafter"/>
</dbReference>
<dbReference type="Pfam" id="PF07722">
    <property type="entry name" value="Peptidase_C26"/>
    <property type="match status" value="1"/>
</dbReference>